<keyword evidence="3" id="KW-0804">Transcription</keyword>
<dbReference type="GO" id="GO:0008270">
    <property type="term" value="F:zinc ion binding"/>
    <property type="evidence" value="ECO:0007669"/>
    <property type="project" value="InterPro"/>
</dbReference>
<dbReference type="SMART" id="SM00066">
    <property type="entry name" value="GAL4"/>
    <property type="match status" value="1"/>
</dbReference>
<dbReference type="GeneID" id="81428373"/>
<dbReference type="Pfam" id="PF00172">
    <property type="entry name" value="Zn_clus"/>
    <property type="match status" value="1"/>
</dbReference>
<organism evidence="6 7">
    <name type="scientific">Penicillium canariense</name>
    <dbReference type="NCBI Taxonomy" id="189055"/>
    <lineage>
        <taxon>Eukaryota</taxon>
        <taxon>Fungi</taxon>
        <taxon>Dikarya</taxon>
        <taxon>Ascomycota</taxon>
        <taxon>Pezizomycotina</taxon>
        <taxon>Eurotiomycetes</taxon>
        <taxon>Eurotiomycetidae</taxon>
        <taxon>Eurotiales</taxon>
        <taxon>Aspergillaceae</taxon>
        <taxon>Penicillium</taxon>
    </lineage>
</organism>
<dbReference type="EMBL" id="JAPQKN010000004">
    <property type="protein sequence ID" value="KAJ5160068.1"/>
    <property type="molecule type" value="Genomic_DNA"/>
</dbReference>
<dbReference type="SUPFAM" id="SSF57701">
    <property type="entry name" value="Zn2/Cys6 DNA-binding domain"/>
    <property type="match status" value="1"/>
</dbReference>
<accession>A0A9W9LJZ0</accession>
<dbReference type="Gene3D" id="4.10.240.10">
    <property type="entry name" value="Zn(2)-C6 fungal-type DNA-binding domain"/>
    <property type="match status" value="1"/>
</dbReference>
<dbReference type="CDD" id="cd00067">
    <property type="entry name" value="GAL4"/>
    <property type="match status" value="1"/>
</dbReference>
<dbReference type="Proteomes" id="UP001149163">
    <property type="component" value="Unassembled WGS sequence"/>
</dbReference>
<dbReference type="RefSeq" id="XP_056541626.1">
    <property type="nucleotide sequence ID" value="XM_056689197.1"/>
</dbReference>
<reference evidence="6" key="1">
    <citation type="submission" date="2022-11" db="EMBL/GenBank/DDBJ databases">
        <authorList>
            <person name="Petersen C."/>
        </authorList>
    </citation>
    <scope>NUCLEOTIDE SEQUENCE</scope>
    <source>
        <strain evidence="6">IBT 26290</strain>
    </source>
</reference>
<gene>
    <name evidence="6" type="ORF">N7482_007072</name>
</gene>
<keyword evidence="7" id="KW-1185">Reference proteome</keyword>
<dbReference type="PROSITE" id="PS00463">
    <property type="entry name" value="ZN2_CY6_FUNGAL_1"/>
    <property type="match status" value="1"/>
</dbReference>
<dbReference type="OrthoDB" id="4222821at2759"/>
<dbReference type="PROSITE" id="PS50048">
    <property type="entry name" value="ZN2_CY6_FUNGAL_2"/>
    <property type="match status" value="1"/>
</dbReference>
<evidence type="ECO:0000256" key="2">
    <source>
        <dbReference type="ARBA" id="ARBA00023125"/>
    </source>
</evidence>
<reference evidence="6" key="2">
    <citation type="journal article" date="2023" name="IMA Fungus">
        <title>Comparative genomic study of the Penicillium genus elucidates a diverse pangenome and 15 lateral gene transfer events.</title>
        <authorList>
            <person name="Petersen C."/>
            <person name="Sorensen T."/>
            <person name="Nielsen M.R."/>
            <person name="Sondergaard T.E."/>
            <person name="Sorensen J.L."/>
            <person name="Fitzpatrick D.A."/>
            <person name="Frisvad J.C."/>
            <person name="Nielsen K.L."/>
        </authorList>
    </citation>
    <scope>NUCLEOTIDE SEQUENCE</scope>
    <source>
        <strain evidence="6">IBT 26290</strain>
    </source>
</reference>
<keyword evidence="1" id="KW-0805">Transcription regulation</keyword>
<evidence type="ECO:0000313" key="7">
    <source>
        <dbReference type="Proteomes" id="UP001149163"/>
    </source>
</evidence>
<feature type="domain" description="Zn(2)-C6 fungal-type" evidence="5">
    <location>
        <begin position="15"/>
        <end position="46"/>
    </location>
</feature>
<protein>
    <recommendedName>
        <fullName evidence="5">Zn(2)-C6 fungal-type domain-containing protein</fullName>
    </recommendedName>
</protein>
<evidence type="ECO:0000256" key="1">
    <source>
        <dbReference type="ARBA" id="ARBA00023015"/>
    </source>
</evidence>
<keyword evidence="4" id="KW-0539">Nucleus</keyword>
<dbReference type="InterPro" id="IPR036864">
    <property type="entry name" value="Zn2-C6_fun-type_DNA-bd_sf"/>
</dbReference>
<proteinExistence type="predicted"/>
<dbReference type="GO" id="GO:0000981">
    <property type="term" value="F:DNA-binding transcription factor activity, RNA polymerase II-specific"/>
    <property type="evidence" value="ECO:0007669"/>
    <property type="project" value="InterPro"/>
</dbReference>
<evidence type="ECO:0000256" key="3">
    <source>
        <dbReference type="ARBA" id="ARBA00023163"/>
    </source>
</evidence>
<dbReference type="InterPro" id="IPR001138">
    <property type="entry name" value="Zn2Cys6_DnaBD"/>
</dbReference>
<evidence type="ECO:0000256" key="4">
    <source>
        <dbReference type="ARBA" id="ARBA00023242"/>
    </source>
</evidence>
<evidence type="ECO:0000313" key="6">
    <source>
        <dbReference type="EMBL" id="KAJ5160068.1"/>
    </source>
</evidence>
<keyword evidence="2" id="KW-0238">DNA-binding</keyword>
<comment type="caution">
    <text evidence="6">The sequence shown here is derived from an EMBL/GenBank/DDBJ whole genome shotgun (WGS) entry which is preliminary data.</text>
</comment>
<dbReference type="GO" id="GO:0003677">
    <property type="term" value="F:DNA binding"/>
    <property type="evidence" value="ECO:0007669"/>
    <property type="project" value="UniProtKB-KW"/>
</dbReference>
<dbReference type="AlphaFoldDB" id="A0A9W9LJZ0"/>
<evidence type="ECO:0000259" key="5">
    <source>
        <dbReference type="PROSITE" id="PS50048"/>
    </source>
</evidence>
<sequence length="372" mass="41007">MLNHAAESIGNRRSACDRCRRHKLRCEKGDTARCRRCEKADAQCVMGPALKSGRPTQILNDPQQQVFFAPREHSILGFPADAVPDASMLQPIYLDTPSDVPSIGAGPEMHRLMSPANIDDFNDIWSPSFGQGLFPVTVHEQVPVTPPSEPRNEVLEKLAGLQANILADLEAVKHCRTADKCPEAVNPTDSITGQNAMVGRMLDHSTALLDVLNCFQPICADADVFELSCEIPTMTMLLSCYVCLVRIYRTIFSCILDSLPFLLGVQHPIPQLFPGMHLGGFKLEARVDLQVQILVRVSEGMLKNIETRFGLPGSGSATGEETSRLGKAARLLQIMLEEEASEQPQLYNPRGHCQPLKEILASLRDMDHECQA</sequence>
<name>A0A9W9LJZ0_9EURO</name>